<dbReference type="EMBL" id="VUMU01000003">
    <property type="protein sequence ID" value="MST57339.1"/>
    <property type="molecule type" value="Genomic_DNA"/>
</dbReference>
<dbReference type="PROSITE" id="PS51257">
    <property type="entry name" value="PROKAR_LIPOPROTEIN"/>
    <property type="match status" value="1"/>
</dbReference>
<dbReference type="InterPro" id="IPR036188">
    <property type="entry name" value="FAD/NAD-bd_sf"/>
</dbReference>
<evidence type="ECO:0000259" key="3">
    <source>
        <dbReference type="Pfam" id="PF04324"/>
    </source>
</evidence>
<dbReference type="AlphaFoldDB" id="A0A6L5YGJ7"/>
<feature type="compositionally biased region" description="Basic and acidic residues" evidence="1">
    <location>
        <begin position="507"/>
        <end position="519"/>
    </location>
</feature>
<gene>
    <name evidence="4" type="ORF">FYJ59_03635</name>
</gene>
<evidence type="ECO:0000259" key="2">
    <source>
        <dbReference type="Pfam" id="PF01266"/>
    </source>
</evidence>
<sequence length="519" mass="56038">MKDYDVIIIGAGVSGCAIARELAKGKLRIAVLEAKSDVCEGTSKANSGIVHAGYDAVPGTLKAKLNVRGNEMMEELSKKLDFPFRRNGSLVLCFEEDGMPGLEELYRRGIENGVKELKLLSPEEVWAMEPAISRNIVGALYAPTGGIVCPFGLNIALAENAAENGVEFYRDHKVTAIVEQRPVWTENPPAKEGRMYQVQVDGEIFEAPIVINAAGVYADEIHNMICEEKIRIVPRKGEYRLMDKNCGNLVNATIFQQPSKMGKGILVTPTVHGNLLVGPTAEDIPDKQDVDTTAEGLAKVLHLGSNSVDALDGRQTITSFAGLRAHLVHEDPGEKSDFLIGEAAGHPGFIDVAGIESPGLTSAPAIGEYVAQIVENIYPAERKADFVDTRKGIPSMALATEEEREALIRENPAFANVICRCELVTEGEILEAIHRPVGATTLDGVKRRTRAGMGRCQAGFCSPKTLEILSRELHLDPAQITKEGTGSEILTGKNKDTAPGEGGTWKRTQEPGGKEALHE</sequence>
<comment type="caution">
    <text evidence="4">The sequence shown here is derived from an EMBL/GenBank/DDBJ whole genome shotgun (WGS) entry which is preliminary data.</text>
</comment>
<evidence type="ECO:0000313" key="4">
    <source>
        <dbReference type="EMBL" id="MST57339.1"/>
    </source>
</evidence>
<dbReference type="InterPro" id="IPR052745">
    <property type="entry name" value="G3P_Oxidase/Oxidoreductase"/>
</dbReference>
<feature type="domain" description="BFD-like [2Fe-2S]-binding" evidence="3">
    <location>
        <begin position="417"/>
        <end position="470"/>
    </location>
</feature>
<keyword evidence="5" id="KW-1185">Reference proteome</keyword>
<dbReference type="Pfam" id="PF04324">
    <property type="entry name" value="Fer2_BFD"/>
    <property type="match status" value="1"/>
</dbReference>
<dbReference type="InterPro" id="IPR041854">
    <property type="entry name" value="BFD-like_2Fe2S-bd_dom_sf"/>
</dbReference>
<feature type="domain" description="FAD dependent oxidoreductase" evidence="2">
    <location>
        <begin position="5"/>
        <end position="372"/>
    </location>
</feature>
<evidence type="ECO:0000256" key="1">
    <source>
        <dbReference type="SAM" id="MobiDB-lite"/>
    </source>
</evidence>
<evidence type="ECO:0000313" key="5">
    <source>
        <dbReference type="Proteomes" id="UP000476055"/>
    </source>
</evidence>
<organism evidence="4 5">
    <name type="scientific">Waltera intestinalis</name>
    <dbReference type="NCBI Taxonomy" id="2606635"/>
    <lineage>
        <taxon>Bacteria</taxon>
        <taxon>Bacillati</taxon>
        <taxon>Bacillota</taxon>
        <taxon>Clostridia</taxon>
        <taxon>Lachnospirales</taxon>
        <taxon>Lachnospiraceae</taxon>
        <taxon>Waltera</taxon>
    </lineage>
</organism>
<dbReference type="Gene3D" id="1.10.10.1100">
    <property type="entry name" value="BFD-like [2Fe-2S]-binding domain"/>
    <property type="match status" value="1"/>
</dbReference>
<dbReference type="Gene3D" id="3.50.50.60">
    <property type="entry name" value="FAD/NAD(P)-binding domain"/>
    <property type="match status" value="1"/>
</dbReference>
<dbReference type="Gene3D" id="3.30.9.10">
    <property type="entry name" value="D-Amino Acid Oxidase, subunit A, domain 2"/>
    <property type="match status" value="1"/>
</dbReference>
<protein>
    <submittedName>
        <fullName evidence="4">NAD(P)/FAD-dependent oxidoreductase</fullName>
    </submittedName>
</protein>
<dbReference type="SUPFAM" id="SSF54373">
    <property type="entry name" value="FAD-linked reductases, C-terminal domain"/>
    <property type="match status" value="1"/>
</dbReference>
<name>A0A6L5YGJ7_9FIRM</name>
<dbReference type="InterPro" id="IPR007419">
    <property type="entry name" value="BFD-like_2Fe2S-bd_dom"/>
</dbReference>
<dbReference type="Proteomes" id="UP000476055">
    <property type="component" value="Unassembled WGS sequence"/>
</dbReference>
<reference evidence="4 5" key="1">
    <citation type="submission" date="2019-08" db="EMBL/GenBank/DDBJ databases">
        <title>In-depth cultivation of the pig gut microbiome towards novel bacterial diversity and tailored functional studies.</title>
        <authorList>
            <person name="Wylensek D."/>
            <person name="Hitch T.C.A."/>
            <person name="Clavel T."/>
        </authorList>
    </citation>
    <scope>NUCLEOTIDE SEQUENCE [LARGE SCALE GENOMIC DNA]</scope>
    <source>
        <strain evidence="4 5">WCA3-601-WT-6H</strain>
    </source>
</reference>
<feature type="region of interest" description="Disordered" evidence="1">
    <location>
        <begin position="483"/>
        <end position="519"/>
    </location>
</feature>
<dbReference type="InterPro" id="IPR006076">
    <property type="entry name" value="FAD-dep_OxRdtase"/>
</dbReference>
<accession>A0A6L5YGJ7</accession>
<dbReference type="PANTHER" id="PTHR42720">
    <property type="entry name" value="GLYCEROL-3-PHOSPHATE DEHYDROGENASE"/>
    <property type="match status" value="1"/>
</dbReference>
<dbReference type="CDD" id="cd19946">
    <property type="entry name" value="GlpA-like_Fer2_BFD-like"/>
    <property type="match status" value="1"/>
</dbReference>
<proteinExistence type="predicted"/>
<dbReference type="Pfam" id="PF01266">
    <property type="entry name" value="DAO"/>
    <property type="match status" value="1"/>
</dbReference>
<dbReference type="PANTHER" id="PTHR42720:SF1">
    <property type="entry name" value="GLYCEROL 3-PHOSPHATE OXIDASE"/>
    <property type="match status" value="1"/>
</dbReference>
<dbReference type="RefSeq" id="WP_154495306.1">
    <property type="nucleotide sequence ID" value="NZ_VUMU01000003.1"/>
</dbReference>
<dbReference type="SUPFAM" id="SSF51905">
    <property type="entry name" value="FAD/NAD(P)-binding domain"/>
    <property type="match status" value="1"/>
</dbReference>